<accession>H1W3H9</accession>
<proteinExistence type="predicted"/>
<dbReference type="HOGENOM" id="CLU_3124952_0_0_1"/>
<evidence type="ECO:0000313" key="2">
    <source>
        <dbReference type="Proteomes" id="UP000007174"/>
    </source>
</evidence>
<organism evidence="1 2">
    <name type="scientific">Colletotrichum higginsianum (strain IMI 349063)</name>
    <name type="common">Crucifer anthracnose fungus</name>
    <dbReference type="NCBI Taxonomy" id="759273"/>
    <lineage>
        <taxon>Eukaryota</taxon>
        <taxon>Fungi</taxon>
        <taxon>Dikarya</taxon>
        <taxon>Ascomycota</taxon>
        <taxon>Pezizomycotina</taxon>
        <taxon>Sordariomycetes</taxon>
        <taxon>Hypocreomycetidae</taxon>
        <taxon>Glomerellales</taxon>
        <taxon>Glomerellaceae</taxon>
        <taxon>Colletotrichum</taxon>
        <taxon>Colletotrichum destructivum species complex</taxon>
    </lineage>
</organism>
<dbReference type="AlphaFoldDB" id="H1W3H9"/>
<dbReference type="EMBL" id="CACQ02009308">
    <property type="protein sequence ID" value="CCF47042.1"/>
    <property type="molecule type" value="Genomic_DNA"/>
</dbReference>
<gene>
    <name evidence="1" type="ORF">CH063_15589</name>
</gene>
<name>H1W3H9_COLHI</name>
<dbReference type="Proteomes" id="UP000007174">
    <property type="component" value="Unassembled WGS sequence"/>
</dbReference>
<protein>
    <submittedName>
        <fullName evidence="1">Uncharacterized protein</fullName>
    </submittedName>
</protein>
<reference evidence="2" key="1">
    <citation type="journal article" date="2012" name="Nat. Genet.">
        <title>Lifestyle transitions in plant pathogenic Colletotrichum fungi deciphered by genome and transcriptome analyses.</title>
        <authorList>
            <person name="O'Connell R.J."/>
            <person name="Thon M.R."/>
            <person name="Hacquard S."/>
            <person name="Amyotte S.G."/>
            <person name="Kleemann J."/>
            <person name="Torres M.F."/>
            <person name="Damm U."/>
            <person name="Buiate E.A."/>
            <person name="Epstein L."/>
            <person name="Alkan N."/>
            <person name="Altmueller J."/>
            <person name="Alvarado-Balderrama L."/>
            <person name="Bauser C.A."/>
            <person name="Becker C."/>
            <person name="Birren B.W."/>
            <person name="Chen Z."/>
            <person name="Choi J."/>
            <person name="Crouch J.A."/>
            <person name="Duvick J.P."/>
            <person name="Farman M.A."/>
            <person name="Gan P."/>
            <person name="Heiman D."/>
            <person name="Henrissat B."/>
            <person name="Howard R.J."/>
            <person name="Kabbage M."/>
            <person name="Koch C."/>
            <person name="Kracher B."/>
            <person name="Kubo Y."/>
            <person name="Law A.D."/>
            <person name="Lebrun M.-H."/>
            <person name="Lee Y.-H."/>
            <person name="Miyara I."/>
            <person name="Moore N."/>
            <person name="Neumann U."/>
            <person name="Nordstroem K."/>
            <person name="Panaccione D.G."/>
            <person name="Panstruga R."/>
            <person name="Place M."/>
            <person name="Proctor R.H."/>
            <person name="Prusky D."/>
            <person name="Rech G."/>
            <person name="Reinhardt R."/>
            <person name="Rollins J.A."/>
            <person name="Rounsley S."/>
            <person name="Schardl C.L."/>
            <person name="Schwartz D.C."/>
            <person name="Shenoy N."/>
            <person name="Shirasu K."/>
            <person name="Sikhakolli U.R."/>
            <person name="Stueber K."/>
            <person name="Sukno S.A."/>
            <person name="Sweigard J.A."/>
            <person name="Takano Y."/>
            <person name="Takahara H."/>
            <person name="Trail F."/>
            <person name="van der Does H.C."/>
            <person name="Voll L.M."/>
            <person name="Will I."/>
            <person name="Young S."/>
            <person name="Zeng Q."/>
            <person name="Zhang J."/>
            <person name="Zhou S."/>
            <person name="Dickman M.B."/>
            <person name="Schulze-Lefert P."/>
            <person name="Ver Loren van Themaat E."/>
            <person name="Ma L.-J."/>
            <person name="Vaillancourt L.J."/>
        </authorList>
    </citation>
    <scope>NUCLEOTIDE SEQUENCE [LARGE SCALE GENOMIC DNA]</scope>
    <source>
        <strain evidence="2">IMI 349063</strain>
    </source>
</reference>
<evidence type="ECO:0000313" key="1">
    <source>
        <dbReference type="EMBL" id="CCF47042.1"/>
    </source>
</evidence>
<sequence length="50" mass="5394">MLYEQVMPATTQWLHGSWPEQKALVLRQLSHFLGLGSGAGCVRVRGGGAV</sequence>